<evidence type="ECO:0000256" key="4">
    <source>
        <dbReference type="SAM" id="MobiDB-lite"/>
    </source>
</evidence>
<evidence type="ECO:0000256" key="2">
    <source>
        <dbReference type="ARBA" id="ARBA00023002"/>
    </source>
</evidence>
<sequence length="489" mass="53979">MPIQLIASLFLDGPPPWFPDPYRLLKVGAAVGAVALTKWYASGRRNPSERNMHGRVVLVTGGTSGVGAQTAFELARRGAQIVLLTRQPPSDPFLADFVGDLRARSGNQLIYAEQVDLADLHSVRQFATRWIDNAPPRRLDMIVLCAATLTPPGRPRVETAEGVEMTWMVNYLANFHLLGILSPAIRAQQFDRDVRIVVPTCSSYISAPKLDADEVIRGGDDKDWTPSKAYARSKFALMVFAKAYQKHLDAHKRPDGLPTNTRVVLVDPGYARTPGMTRWLTRGSLWGLLLYVLLYPLVWVLLKSANSAAQSLLYAAMDGSLGRGAGGRLIKECMEVDCARRDVDDEEVAKKLWEESDKLIERVEKQQAVKRAKAKKEQEKRDEEAKQAAQIEEIEALVGAIKKGKAREAKAKEAKEARTPPKKNGKKTKSGGDNASSSHCHPVFFTDKLRRQPPFRVSANPHPHASPVAHGYVYQDAPRGSAKSAGPRL</sequence>
<protein>
    <submittedName>
        <fullName evidence="5">Uncharacterized protein</fullName>
    </submittedName>
</protein>
<dbReference type="PANTHER" id="PTHR24320:SF285">
    <property type="entry name" value="RETINOL DEHYDROGENASE 14"/>
    <property type="match status" value="1"/>
</dbReference>
<dbReference type="Gene3D" id="3.40.50.720">
    <property type="entry name" value="NAD(P)-binding Rossmann-like Domain"/>
    <property type="match status" value="1"/>
</dbReference>
<keyword evidence="2" id="KW-0560">Oxidoreductase</keyword>
<dbReference type="GeneID" id="11517579"/>
<dbReference type="HOGENOM" id="CLU_010194_44_1_1"/>
<dbReference type="OrthoDB" id="191979at2759"/>
<proteinExistence type="inferred from homology"/>
<gene>
    <name evidence="5" type="ORF">THITE_2154729</name>
</gene>
<evidence type="ECO:0000256" key="1">
    <source>
        <dbReference type="ARBA" id="ARBA00006484"/>
    </source>
</evidence>
<feature type="coiled-coil region" evidence="3">
    <location>
        <begin position="360"/>
        <end position="395"/>
    </location>
</feature>
<dbReference type="InterPro" id="IPR036291">
    <property type="entry name" value="NAD(P)-bd_dom_sf"/>
</dbReference>
<dbReference type="eggNOG" id="KOG1208">
    <property type="taxonomic scope" value="Eukaryota"/>
</dbReference>
<evidence type="ECO:0000256" key="3">
    <source>
        <dbReference type="SAM" id="Coils"/>
    </source>
</evidence>
<dbReference type="RefSeq" id="XP_003653259.1">
    <property type="nucleotide sequence ID" value="XM_003653211.1"/>
</dbReference>
<feature type="compositionally biased region" description="Basic and acidic residues" evidence="4">
    <location>
        <begin position="407"/>
        <end position="419"/>
    </location>
</feature>
<feature type="region of interest" description="Disordered" evidence="4">
    <location>
        <begin position="407"/>
        <end position="489"/>
    </location>
</feature>
<keyword evidence="6" id="KW-1185">Reference proteome</keyword>
<comment type="similarity">
    <text evidence="1">Belongs to the short-chain dehydrogenases/reductases (SDR) family.</text>
</comment>
<evidence type="ECO:0000313" key="6">
    <source>
        <dbReference type="Proteomes" id="UP000008181"/>
    </source>
</evidence>
<dbReference type="PANTHER" id="PTHR24320">
    <property type="entry name" value="RETINOL DEHYDROGENASE"/>
    <property type="match status" value="1"/>
</dbReference>
<dbReference type="KEGG" id="ttt:THITE_2154729"/>
<dbReference type="Pfam" id="PF00106">
    <property type="entry name" value="adh_short"/>
    <property type="match status" value="1"/>
</dbReference>
<dbReference type="SUPFAM" id="SSF51735">
    <property type="entry name" value="NAD(P)-binding Rossmann-fold domains"/>
    <property type="match status" value="1"/>
</dbReference>
<dbReference type="PRINTS" id="PR00081">
    <property type="entry name" value="GDHRDH"/>
</dbReference>
<name>G2R4T7_THETT</name>
<evidence type="ECO:0000313" key="5">
    <source>
        <dbReference type="EMBL" id="AEO66923.1"/>
    </source>
</evidence>
<reference evidence="5 6" key="1">
    <citation type="journal article" date="2011" name="Nat. Biotechnol.">
        <title>Comparative genomic analysis of the thermophilic biomass-degrading fungi Myceliophthora thermophila and Thielavia terrestris.</title>
        <authorList>
            <person name="Berka R.M."/>
            <person name="Grigoriev I.V."/>
            <person name="Otillar R."/>
            <person name="Salamov A."/>
            <person name="Grimwood J."/>
            <person name="Reid I."/>
            <person name="Ishmael N."/>
            <person name="John T."/>
            <person name="Darmond C."/>
            <person name="Moisan M.-C."/>
            <person name="Henrissat B."/>
            <person name="Coutinho P.M."/>
            <person name="Lombard V."/>
            <person name="Natvig D.O."/>
            <person name="Lindquist E."/>
            <person name="Schmutz J."/>
            <person name="Lucas S."/>
            <person name="Harris P."/>
            <person name="Powlowski J."/>
            <person name="Bellemare A."/>
            <person name="Taylor D."/>
            <person name="Butler G."/>
            <person name="de Vries R.P."/>
            <person name="Allijn I.E."/>
            <person name="van den Brink J."/>
            <person name="Ushinsky S."/>
            <person name="Storms R."/>
            <person name="Powell A.J."/>
            <person name="Paulsen I.T."/>
            <person name="Elbourne L.D.H."/>
            <person name="Baker S.E."/>
            <person name="Magnuson J."/>
            <person name="LaBoissiere S."/>
            <person name="Clutterbuck A.J."/>
            <person name="Martinez D."/>
            <person name="Wogulis M."/>
            <person name="de Leon A.L."/>
            <person name="Rey M.W."/>
            <person name="Tsang A."/>
        </authorList>
    </citation>
    <scope>NUCLEOTIDE SEQUENCE [LARGE SCALE GENOMIC DNA]</scope>
    <source>
        <strain evidence="6">ATCC 38088 / NRRL 8126</strain>
    </source>
</reference>
<dbReference type="AlphaFoldDB" id="G2R4T7"/>
<organism evidence="5 6">
    <name type="scientific">Thermothielavioides terrestris (strain ATCC 38088 / NRRL 8126)</name>
    <name type="common">Thielavia terrestris</name>
    <dbReference type="NCBI Taxonomy" id="578455"/>
    <lineage>
        <taxon>Eukaryota</taxon>
        <taxon>Fungi</taxon>
        <taxon>Dikarya</taxon>
        <taxon>Ascomycota</taxon>
        <taxon>Pezizomycotina</taxon>
        <taxon>Sordariomycetes</taxon>
        <taxon>Sordariomycetidae</taxon>
        <taxon>Sordariales</taxon>
        <taxon>Chaetomiaceae</taxon>
        <taxon>Thermothielavioides</taxon>
        <taxon>Thermothielavioides terrestris</taxon>
    </lineage>
</organism>
<accession>G2R4T7</accession>
<dbReference type="EMBL" id="CP003010">
    <property type="protein sequence ID" value="AEO66923.1"/>
    <property type="molecule type" value="Genomic_DNA"/>
</dbReference>
<feature type="compositionally biased region" description="Basic residues" evidence="4">
    <location>
        <begin position="420"/>
        <end position="429"/>
    </location>
</feature>
<dbReference type="InterPro" id="IPR002347">
    <property type="entry name" value="SDR_fam"/>
</dbReference>
<dbReference type="STRING" id="578455.G2R4T7"/>
<keyword evidence="3" id="KW-0175">Coiled coil</keyword>
<dbReference type="Proteomes" id="UP000008181">
    <property type="component" value="Chromosome 2"/>
</dbReference>
<dbReference type="GO" id="GO:0016491">
    <property type="term" value="F:oxidoreductase activity"/>
    <property type="evidence" value="ECO:0007669"/>
    <property type="project" value="UniProtKB-KW"/>
</dbReference>